<proteinExistence type="predicted"/>
<reference evidence="1" key="1">
    <citation type="submission" date="2020-04" db="EMBL/GenBank/DDBJ databases">
        <authorList>
            <person name="Chiriac C."/>
            <person name="Salcher M."/>
            <person name="Ghai R."/>
            <person name="Kavagutti S V."/>
        </authorList>
    </citation>
    <scope>NUCLEOTIDE SEQUENCE</scope>
</reference>
<evidence type="ECO:0000313" key="1">
    <source>
        <dbReference type="EMBL" id="CAB4132237.1"/>
    </source>
</evidence>
<gene>
    <name evidence="1" type="ORF">UFOVP139_52</name>
</gene>
<name>A0A6J5LGQ2_9CAUD</name>
<sequence length="242" mass="27207">MQTSLEMKIGGRTFRGEAIPEEFLALGADGIRAFAFAVGNEAAEDQARKGNPTTGIFVDGYRGRSPEDMKRNIVWEFASGAGSNLRKAVEEALVLCEQLSMSYAGAPKGHMANSWQVWYKGAKLDDLSVLDTLRPGHEDVRITSDMPYARFLESGHWTGDTRVLKREGRRGVRALTRGKIFKKHIAVTDEVSNKLDRKYKSLKIADAWYDKNPFGYAFADPKTKIADTRWPSIVFNIRKRML</sequence>
<dbReference type="EMBL" id="LR796259">
    <property type="protein sequence ID" value="CAB4132237.1"/>
    <property type="molecule type" value="Genomic_DNA"/>
</dbReference>
<protein>
    <submittedName>
        <fullName evidence="1">Uncharacterized protein</fullName>
    </submittedName>
</protein>
<accession>A0A6J5LGQ2</accession>
<organism evidence="1">
    <name type="scientific">uncultured Caudovirales phage</name>
    <dbReference type="NCBI Taxonomy" id="2100421"/>
    <lineage>
        <taxon>Viruses</taxon>
        <taxon>Duplodnaviria</taxon>
        <taxon>Heunggongvirae</taxon>
        <taxon>Uroviricota</taxon>
        <taxon>Caudoviricetes</taxon>
        <taxon>Peduoviridae</taxon>
        <taxon>Maltschvirus</taxon>
        <taxon>Maltschvirus maltsch</taxon>
    </lineage>
</organism>